<dbReference type="EMBL" id="KZ613485">
    <property type="protein sequence ID" value="PMD20362.1"/>
    <property type="molecule type" value="Genomic_DNA"/>
</dbReference>
<dbReference type="OrthoDB" id="3546888at2759"/>
<reference evidence="2 3" key="1">
    <citation type="submission" date="2016-05" db="EMBL/GenBank/DDBJ databases">
        <title>A degradative enzymes factory behind the ericoid mycorrhizal symbiosis.</title>
        <authorList>
            <consortium name="DOE Joint Genome Institute"/>
            <person name="Martino E."/>
            <person name="Morin E."/>
            <person name="Grelet G."/>
            <person name="Kuo A."/>
            <person name="Kohler A."/>
            <person name="Daghino S."/>
            <person name="Barry K."/>
            <person name="Choi C."/>
            <person name="Cichocki N."/>
            <person name="Clum A."/>
            <person name="Copeland A."/>
            <person name="Hainaut M."/>
            <person name="Haridas S."/>
            <person name="Labutti K."/>
            <person name="Lindquist E."/>
            <person name="Lipzen A."/>
            <person name="Khouja H.-R."/>
            <person name="Murat C."/>
            <person name="Ohm R."/>
            <person name="Olson A."/>
            <person name="Spatafora J."/>
            <person name="Veneault-Fourrey C."/>
            <person name="Henrissat B."/>
            <person name="Grigoriev I."/>
            <person name="Martin F."/>
            <person name="Perotto S."/>
        </authorList>
    </citation>
    <scope>NUCLEOTIDE SEQUENCE [LARGE SCALE GENOMIC DNA]</scope>
    <source>
        <strain evidence="2 3">UAMH 7357</strain>
    </source>
</reference>
<dbReference type="AlphaFoldDB" id="A0A2J6Q276"/>
<gene>
    <name evidence="2" type="ORF">NA56DRAFT_179619</name>
</gene>
<accession>A0A2J6Q276</accession>
<keyword evidence="1" id="KW-0812">Transmembrane</keyword>
<dbReference type="Proteomes" id="UP000235672">
    <property type="component" value="Unassembled WGS sequence"/>
</dbReference>
<evidence type="ECO:0000313" key="3">
    <source>
        <dbReference type="Proteomes" id="UP000235672"/>
    </source>
</evidence>
<evidence type="ECO:0000313" key="2">
    <source>
        <dbReference type="EMBL" id="PMD20362.1"/>
    </source>
</evidence>
<protein>
    <submittedName>
        <fullName evidence="2">Uncharacterized protein</fullName>
    </submittedName>
</protein>
<feature type="transmembrane region" description="Helical" evidence="1">
    <location>
        <begin position="30"/>
        <end position="49"/>
    </location>
</feature>
<sequence length="108" mass="11542">MFKEVVSLAVIAGFIANIVCVEHPNTTSYTIGFVLGMAVLSPFALAWRYRASARQLRAMRVAVEGAVEEHFVSVSGASRASKDVQPSADVEMGLMQTERAAAVPLEGT</sequence>
<organism evidence="2 3">
    <name type="scientific">Hyaloscypha hepaticicola</name>
    <dbReference type="NCBI Taxonomy" id="2082293"/>
    <lineage>
        <taxon>Eukaryota</taxon>
        <taxon>Fungi</taxon>
        <taxon>Dikarya</taxon>
        <taxon>Ascomycota</taxon>
        <taxon>Pezizomycotina</taxon>
        <taxon>Leotiomycetes</taxon>
        <taxon>Helotiales</taxon>
        <taxon>Hyaloscyphaceae</taxon>
        <taxon>Hyaloscypha</taxon>
    </lineage>
</organism>
<evidence type="ECO:0000256" key="1">
    <source>
        <dbReference type="SAM" id="Phobius"/>
    </source>
</evidence>
<keyword evidence="1" id="KW-0472">Membrane</keyword>
<proteinExistence type="predicted"/>
<name>A0A2J6Q276_9HELO</name>
<keyword evidence="3" id="KW-1185">Reference proteome</keyword>
<keyword evidence="1" id="KW-1133">Transmembrane helix</keyword>